<accession>A0A034WUA8</accession>
<reference evidence="2" key="1">
    <citation type="journal article" date="2014" name="BMC Genomics">
        <title>Characterizing the developmental transcriptome of the oriental fruit fly, Bactrocera dorsalis (Diptera: Tephritidae) through comparative genomic analysis with Drosophila melanogaster utilizing modENCODE datasets.</title>
        <authorList>
            <person name="Geib S.M."/>
            <person name="Calla B."/>
            <person name="Hall B."/>
            <person name="Hou S."/>
            <person name="Manoukis N.C."/>
        </authorList>
    </citation>
    <scope>NUCLEOTIDE SEQUENCE</scope>
    <source>
        <strain evidence="2">Punador</strain>
    </source>
</reference>
<organism evidence="2">
    <name type="scientific">Bactrocera dorsalis</name>
    <name type="common">Oriental fruit fly</name>
    <name type="synonym">Dacus dorsalis</name>
    <dbReference type="NCBI Taxonomy" id="27457"/>
    <lineage>
        <taxon>Eukaryota</taxon>
        <taxon>Metazoa</taxon>
        <taxon>Ecdysozoa</taxon>
        <taxon>Arthropoda</taxon>
        <taxon>Hexapoda</taxon>
        <taxon>Insecta</taxon>
        <taxon>Pterygota</taxon>
        <taxon>Neoptera</taxon>
        <taxon>Endopterygota</taxon>
        <taxon>Diptera</taxon>
        <taxon>Brachycera</taxon>
        <taxon>Muscomorpha</taxon>
        <taxon>Tephritoidea</taxon>
        <taxon>Tephritidae</taxon>
        <taxon>Bactrocera</taxon>
        <taxon>Bactrocera</taxon>
    </lineage>
</organism>
<sequence>MCSKDQYSEMKDKFKPPKLKQPTTTRARCYEQFLWQELYNEYIRYNDRLVNVKPDKANTEYFDEYCKKVPKEDMAKKERLINVYPLYSTSAITLWNNNGDITRDFKKRYIITRPVQEQAEQFG</sequence>
<dbReference type="OMA" id="QECTEKF"/>
<dbReference type="Proteomes" id="UP001652620">
    <property type="component" value="Chromosome 3"/>
</dbReference>
<dbReference type="AlphaFoldDB" id="A0A034WUA8"/>
<dbReference type="KEGG" id="bdr:105230696"/>
<evidence type="ECO:0000313" key="2">
    <source>
        <dbReference type="EMBL" id="JAC57770.1"/>
    </source>
</evidence>
<feature type="compositionally biased region" description="Basic and acidic residues" evidence="1">
    <location>
        <begin position="1"/>
        <end position="15"/>
    </location>
</feature>
<dbReference type="OrthoDB" id="7880152at2759"/>
<evidence type="ECO:0000313" key="4">
    <source>
        <dbReference type="RefSeq" id="XP_011209949.1"/>
    </source>
</evidence>
<evidence type="ECO:0000256" key="1">
    <source>
        <dbReference type="SAM" id="MobiDB-lite"/>
    </source>
</evidence>
<reference evidence="4" key="2">
    <citation type="submission" date="2025-04" db="UniProtKB">
        <authorList>
            <consortium name="RefSeq"/>
        </authorList>
    </citation>
    <scope>IDENTIFICATION</scope>
    <source>
        <strain evidence="4">Punador</strain>
    </source>
</reference>
<proteinExistence type="predicted"/>
<gene>
    <name evidence="4" type="primary">LOC105230696</name>
</gene>
<name>A0A034WUA8_BACDO</name>
<keyword evidence="3" id="KW-1185">Reference proteome</keyword>
<evidence type="ECO:0000313" key="3">
    <source>
        <dbReference type="Proteomes" id="UP001652620"/>
    </source>
</evidence>
<dbReference type="RefSeq" id="XP_011209949.1">
    <property type="nucleotide sequence ID" value="XM_011211647.3"/>
</dbReference>
<feature type="region of interest" description="Disordered" evidence="1">
    <location>
        <begin position="1"/>
        <end position="21"/>
    </location>
</feature>
<protein>
    <submittedName>
        <fullName evidence="4">Uncharacterized protein LOC105230696</fullName>
    </submittedName>
</protein>
<dbReference type="GeneID" id="105230696"/>
<dbReference type="EMBL" id="GAKP01001182">
    <property type="protein sequence ID" value="JAC57770.1"/>
    <property type="molecule type" value="Transcribed_RNA"/>
</dbReference>